<sequence length="26" mass="3108">MRLIKTISEEFVLTRTSDTKVKLQRN</sequence>
<reference evidence="1" key="1">
    <citation type="submission" date="2014-11" db="EMBL/GenBank/DDBJ databases">
        <authorList>
            <person name="Amaro Gonzalez C."/>
        </authorList>
    </citation>
    <scope>NUCLEOTIDE SEQUENCE</scope>
</reference>
<evidence type="ECO:0000313" key="1">
    <source>
        <dbReference type="EMBL" id="JAH48563.1"/>
    </source>
</evidence>
<dbReference type="EMBL" id="GBXM01060014">
    <property type="protein sequence ID" value="JAH48563.1"/>
    <property type="molecule type" value="Transcribed_RNA"/>
</dbReference>
<proteinExistence type="predicted"/>
<protein>
    <submittedName>
        <fullName evidence="1">Uncharacterized protein</fullName>
    </submittedName>
</protein>
<organism evidence="1">
    <name type="scientific">Anguilla anguilla</name>
    <name type="common">European freshwater eel</name>
    <name type="synonym">Muraena anguilla</name>
    <dbReference type="NCBI Taxonomy" id="7936"/>
    <lineage>
        <taxon>Eukaryota</taxon>
        <taxon>Metazoa</taxon>
        <taxon>Chordata</taxon>
        <taxon>Craniata</taxon>
        <taxon>Vertebrata</taxon>
        <taxon>Euteleostomi</taxon>
        <taxon>Actinopterygii</taxon>
        <taxon>Neopterygii</taxon>
        <taxon>Teleostei</taxon>
        <taxon>Anguilliformes</taxon>
        <taxon>Anguillidae</taxon>
        <taxon>Anguilla</taxon>
    </lineage>
</organism>
<accession>A0A0E9T742</accession>
<reference evidence="1" key="2">
    <citation type="journal article" date="2015" name="Fish Shellfish Immunol.">
        <title>Early steps in the European eel (Anguilla anguilla)-Vibrio vulnificus interaction in the gills: Role of the RtxA13 toxin.</title>
        <authorList>
            <person name="Callol A."/>
            <person name="Pajuelo D."/>
            <person name="Ebbesson L."/>
            <person name="Teles M."/>
            <person name="MacKenzie S."/>
            <person name="Amaro C."/>
        </authorList>
    </citation>
    <scope>NUCLEOTIDE SEQUENCE</scope>
</reference>
<name>A0A0E9T742_ANGAN</name>
<dbReference type="AlphaFoldDB" id="A0A0E9T742"/>